<evidence type="ECO:0000313" key="1">
    <source>
        <dbReference type="Proteomes" id="UP000887575"/>
    </source>
</evidence>
<proteinExistence type="predicted"/>
<dbReference type="WBParaSite" id="MBELARI_LOCUS2235">
    <property type="protein sequence ID" value="MBELARI_LOCUS2235"/>
    <property type="gene ID" value="MBELARI_LOCUS2235"/>
</dbReference>
<sequence length="77" mass="8458">MRSFSFNLPVGGNKEYGLNRANLGSVISLSQSSVTYISRNIVFESPEPRHVARSLFTAQRAVRGPIMVELTVLLSCS</sequence>
<dbReference type="Proteomes" id="UP000887575">
    <property type="component" value="Unassembled WGS sequence"/>
</dbReference>
<name>A0AAF3F6H7_9BILA</name>
<accession>A0AAF3F6H7</accession>
<evidence type="ECO:0000313" key="2">
    <source>
        <dbReference type="WBParaSite" id="MBELARI_LOCUS2235"/>
    </source>
</evidence>
<organism evidence="1 2">
    <name type="scientific">Mesorhabditis belari</name>
    <dbReference type="NCBI Taxonomy" id="2138241"/>
    <lineage>
        <taxon>Eukaryota</taxon>
        <taxon>Metazoa</taxon>
        <taxon>Ecdysozoa</taxon>
        <taxon>Nematoda</taxon>
        <taxon>Chromadorea</taxon>
        <taxon>Rhabditida</taxon>
        <taxon>Rhabditina</taxon>
        <taxon>Rhabditomorpha</taxon>
        <taxon>Rhabditoidea</taxon>
        <taxon>Rhabditidae</taxon>
        <taxon>Mesorhabditinae</taxon>
        <taxon>Mesorhabditis</taxon>
    </lineage>
</organism>
<reference evidence="2" key="1">
    <citation type="submission" date="2024-02" db="UniProtKB">
        <authorList>
            <consortium name="WormBaseParasite"/>
        </authorList>
    </citation>
    <scope>IDENTIFICATION</scope>
</reference>
<dbReference type="AlphaFoldDB" id="A0AAF3F6H7"/>
<keyword evidence="1" id="KW-1185">Reference proteome</keyword>
<protein>
    <submittedName>
        <fullName evidence="2">Uncharacterized protein</fullName>
    </submittedName>
</protein>